<evidence type="ECO:0000256" key="10">
    <source>
        <dbReference type="ARBA" id="ARBA00039382"/>
    </source>
</evidence>
<proteinExistence type="predicted"/>
<feature type="transmembrane region" description="Helical" evidence="11">
    <location>
        <begin position="165"/>
        <end position="188"/>
    </location>
</feature>
<reference evidence="13" key="1">
    <citation type="submission" date="2016-10" db="EMBL/GenBank/DDBJ databases">
        <title>High microdiversification within the ubiquitous acI lineage of Actinobacteria.</title>
        <authorList>
            <person name="Neuenschwander S.M."/>
            <person name="Salcher M."/>
            <person name="Ghai R."/>
            <person name="Pernthaler J."/>
        </authorList>
    </citation>
    <scope>NUCLEOTIDE SEQUENCE [LARGE SCALE GENOMIC DNA]</scope>
</reference>
<evidence type="ECO:0000256" key="1">
    <source>
        <dbReference type="ARBA" id="ARBA00004651"/>
    </source>
</evidence>
<dbReference type="GO" id="GO:0022857">
    <property type="term" value="F:transmembrane transporter activity"/>
    <property type="evidence" value="ECO:0007669"/>
    <property type="project" value="InterPro"/>
</dbReference>
<keyword evidence="6 11" id="KW-0812">Transmembrane</keyword>
<dbReference type="AlphaFoldDB" id="A0A249JXD4"/>
<comment type="function">
    <text evidence="9">Part of the ABC transporter complex LsrABCD involved in autoinducer 2 (AI-2) import. Probably responsible for the translocation of the substrate across the membrane.</text>
</comment>
<dbReference type="PANTHER" id="PTHR32196:SF29">
    <property type="entry name" value="AUTOINDUCER 2 IMPORT SYSTEM PERMEASE PROTEIN LSRC"/>
    <property type="match status" value="1"/>
</dbReference>
<evidence type="ECO:0000256" key="2">
    <source>
        <dbReference type="ARBA" id="ARBA00011262"/>
    </source>
</evidence>
<feature type="transmembrane region" description="Helical" evidence="11">
    <location>
        <begin position="219"/>
        <end position="241"/>
    </location>
</feature>
<feature type="transmembrane region" description="Helical" evidence="11">
    <location>
        <begin position="46"/>
        <end position="65"/>
    </location>
</feature>
<feature type="transmembrane region" description="Helical" evidence="11">
    <location>
        <begin position="20"/>
        <end position="39"/>
    </location>
</feature>
<dbReference type="CDD" id="cd06579">
    <property type="entry name" value="TM_PBP1_transp_AraH_like"/>
    <property type="match status" value="1"/>
</dbReference>
<keyword evidence="8 11" id="KW-0472">Membrane</keyword>
<dbReference type="GO" id="GO:0005886">
    <property type="term" value="C:plasma membrane"/>
    <property type="evidence" value="ECO:0007669"/>
    <property type="project" value="UniProtKB-SubCell"/>
</dbReference>
<dbReference type="Proteomes" id="UP000217153">
    <property type="component" value="Chromosome"/>
</dbReference>
<dbReference type="InterPro" id="IPR001851">
    <property type="entry name" value="ABC_transp_permease"/>
</dbReference>
<feature type="transmembrane region" description="Helical" evidence="11">
    <location>
        <begin position="123"/>
        <end position="144"/>
    </location>
</feature>
<evidence type="ECO:0000256" key="8">
    <source>
        <dbReference type="ARBA" id="ARBA00023136"/>
    </source>
</evidence>
<dbReference type="Pfam" id="PF02653">
    <property type="entry name" value="BPD_transp_2"/>
    <property type="match status" value="1"/>
</dbReference>
<feature type="transmembrane region" description="Helical" evidence="11">
    <location>
        <begin position="96"/>
        <end position="117"/>
    </location>
</feature>
<keyword evidence="4" id="KW-1003">Cell membrane</keyword>
<accession>A0A249JXD4</accession>
<protein>
    <recommendedName>
        <fullName evidence="10">Autoinducer 2 import system permease protein LsrC</fullName>
    </recommendedName>
</protein>
<keyword evidence="7 11" id="KW-1133">Transmembrane helix</keyword>
<evidence type="ECO:0000313" key="13">
    <source>
        <dbReference type="Proteomes" id="UP000217153"/>
    </source>
</evidence>
<evidence type="ECO:0000256" key="4">
    <source>
        <dbReference type="ARBA" id="ARBA00022475"/>
    </source>
</evidence>
<dbReference type="KEGG" id="abam:B1s21122_02285"/>
<feature type="transmembrane region" description="Helical" evidence="11">
    <location>
        <begin position="289"/>
        <end position="314"/>
    </location>
</feature>
<gene>
    <name evidence="12" type="ORF">B1s21122_02285</name>
</gene>
<comment type="subunit">
    <text evidence="2">The complex is composed of two ATP-binding proteins (LsrA), two transmembrane proteins (LsrC and LsrD) and a solute-binding protein (LsrB).</text>
</comment>
<name>A0A249JXD4_9ACTN</name>
<organism evidence="12 13">
    <name type="scientific">Candidatus Nanopelagicus limnae</name>
    <dbReference type="NCBI Taxonomy" id="1884634"/>
    <lineage>
        <taxon>Bacteria</taxon>
        <taxon>Bacillati</taxon>
        <taxon>Actinomycetota</taxon>
        <taxon>Actinomycetes</taxon>
        <taxon>Candidatus Nanopelagicales</taxon>
        <taxon>Candidatus Nanopelagicaceae</taxon>
        <taxon>Candidatus Nanopelagicus</taxon>
    </lineage>
</organism>
<keyword evidence="13" id="KW-1185">Reference proteome</keyword>
<evidence type="ECO:0000256" key="11">
    <source>
        <dbReference type="SAM" id="Phobius"/>
    </source>
</evidence>
<dbReference type="PANTHER" id="PTHR32196">
    <property type="entry name" value="ABC TRANSPORTER PERMEASE PROTEIN YPHD-RELATED-RELATED"/>
    <property type="match status" value="1"/>
</dbReference>
<comment type="subcellular location">
    <subcellularLocation>
        <location evidence="1">Cell membrane</location>
        <topology evidence="1">Multi-pass membrane protein</topology>
    </subcellularLocation>
</comment>
<evidence type="ECO:0000313" key="12">
    <source>
        <dbReference type="EMBL" id="ASY09180.2"/>
    </source>
</evidence>
<keyword evidence="3" id="KW-0813">Transport</keyword>
<dbReference type="EMBL" id="CP016768">
    <property type="protein sequence ID" value="ASY09180.2"/>
    <property type="molecule type" value="Genomic_DNA"/>
</dbReference>
<keyword evidence="5" id="KW-0997">Cell inner membrane</keyword>
<evidence type="ECO:0000256" key="6">
    <source>
        <dbReference type="ARBA" id="ARBA00022692"/>
    </source>
</evidence>
<evidence type="ECO:0000256" key="5">
    <source>
        <dbReference type="ARBA" id="ARBA00022519"/>
    </source>
</evidence>
<evidence type="ECO:0000256" key="9">
    <source>
        <dbReference type="ARBA" id="ARBA00025439"/>
    </source>
</evidence>
<feature type="transmembrane region" description="Helical" evidence="11">
    <location>
        <begin position="253"/>
        <end position="283"/>
    </location>
</feature>
<evidence type="ECO:0000256" key="7">
    <source>
        <dbReference type="ARBA" id="ARBA00022989"/>
    </source>
</evidence>
<evidence type="ECO:0000256" key="3">
    <source>
        <dbReference type="ARBA" id="ARBA00022448"/>
    </source>
</evidence>
<sequence>MLNMNFLKKLRPSSRESSLFIILLVAVGGTGLINPRFLTGDGTRDLLTSTSVVALLAIGIAPIVVMRHIDLSIASTVGLSAWTVADFCAKNPSFTWVQCFVIGSVIGLAVGIVNGLLVAGLRLPSLVVTLGTLYIVRGLVYVVSNSVDYNAQEMPESLLALGQKVYFGLLPFTFLMVIIAMILMALFMKYTKSGRDAYAIGSNPPAADLVGLKVFRRTFLAFVFSGVMSGIAGVFYLMRFAQVDSTAFYGQELAVVAAVVIGGVTIMGGSGTVVGAVIGALLVQTIQGGLAALGVDAFWKAAINGLLLIIAIYADRVLAVRNEKQLLAQRIRERI</sequence>